<dbReference type="GO" id="GO:0016787">
    <property type="term" value="F:hydrolase activity"/>
    <property type="evidence" value="ECO:0007669"/>
    <property type="project" value="UniProtKB-KW"/>
</dbReference>
<dbReference type="InterPro" id="IPR000073">
    <property type="entry name" value="AB_hydrolase_1"/>
</dbReference>
<feature type="domain" description="AB hydrolase-1" evidence="2">
    <location>
        <begin position="18"/>
        <end position="242"/>
    </location>
</feature>
<dbReference type="SUPFAM" id="SSF53474">
    <property type="entry name" value="alpha/beta-Hydrolases"/>
    <property type="match status" value="1"/>
</dbReference>
<dbReference type="PANTHER" id="PTHR43798">
    <property type="entry name" value="MONOACYLGLYCEROL LIPASE"/>
    <property type="match status" value="1"/>
</dbReference>
<proteinExistence type="predicted"/>
<dbReference type="PRINTS" id="PR00111">
    <property type="entry name" value="ABHYDROLASE"/>
</dbReference>
<dbReference type="InterPro" id="IPR050266">
    <property type="entry name" value="AB_hydrolase_sf"/>
</dbReference>
<evidence type="ECO:0000313" key="4">
    <source>
        <dbReference type="Proteomes" id="UP000572680"/>
    </source>
</evidence>
<dbReference type="PANTHER" id="PTHR43798:SF31">
    <property type="entry name" value="AB HYDROLASE SUPERFAMILY PROTEIN YCLE"/>
    <property type="match status" value="1"/>
</dbReference>
<evidence type="ECO:0000256" key="1">
    <source>
        <dbReference type="ARBA" id="ARBA00022801"/>
    </source>
</evidence>
<keyword evidence="4" id="KW-1185">Reference proteome</keyword>
<evidence type="ECO:0000313" key="3">
    <source>
        <dbReference type="EMBL" id="MBA8950362.1"/>
    </source>
</evidence>
<organism evidence="3 4">
    <name type="scientific">Actinomadura namibiensis</name>
    <dbReference type="NCBI Taxonomy" id="182080"/>
    <lineage>
        <taxon>Bacteria</taxon>
        <taxon>Bacillati</taxon>
        <taxon>Actinomycetota</taxon>
        <taxon>Actinomycetes</taxon>
        <taxon>Streptosporangiales</taxon>
        <taxon>Thermomonosporaceae</taxon>
        <taxon>Actinomadura</taxon>
    </lineage>
</organism>
<dbReference type="RefSeq" id="WP_182842791.1">
    <property type="nucleotide sequence ID" value="NZ_BAAALP010000002.1"/>
</dbReference>
<dbReference type="AlphaFoldDB" id="A0A7W3LLI9"/>
<evidence type="ECO:0000259" key="2">
    <source>
        <dbReference type="Pfam" id="PF00561"/>
    </source>
</evidence>
<dbReference type="Pfam" id="PF00561">
    <property type="entry name" value="Abhydrolase_1"/>
    <property type="match status" value="1"/>
</dbReference>
<dbReference type="EMBL" id="JACJIA010000002">
    <property type="protein sequence ID" value="MBA8950362.1"/>
    <property type="molecule type" value="Genomic_DNA"/>
</dbReference>
<dbReference type="InterPro" id="IPR029058">
    <property type="entry name" value="AB_hydrolase_fold"/>
</dbReference>
<reference evidence="3 4" key="1">
    <citation type="submission" date="2020-08" db="EMBL/GenBank/DDBJ databases">
        <title>Genomic Encyclopedia of Type Strains, Phase IV (KMG-IV): sequencing the most valuable type-strain genomes for metagenomic binning, comparative biology and taxonomic classification.</title>
        <authorList>
            <person name="Goeker M."/>
        </authorList>
    </citation>
    <scope>NUCLEOTIDE SEQUENCE [LARGE SCALE GENOMIC DNA]</scope>
    <source>
        <strain evidence="3 4">DSM 44197</strain>
    </source>
</reference>
<comment type="caution">
    <text evidence="3">The sequence shown here is derived from an EMBL/GenBank/DDBJ whole genome shotgun (WGS) entry which is preliminary data.</text>
</comment>
<dbReference type="Proteomes" id="UP000572680">
    <property type="component" value="Unassembled WGS sequence"/>
</dbReference>
<keyword evidence="1" id="KW-0378">Hydrolase</keyword>
<protein>
    <submittedName>
        <fullName evidence="3">Pimeloyl-ACP methyl ester carboxylesterase</fullName>
    </submittedName>
</protein>
<gene>
    <name evidence="3" type="ORF">HNR61_001975</name>
</gene>
<dbReference type="GO" id="GO:0016020">
    <property type="term" value="C:membrane"/>
    <property type="evidence" value="ECO:0007669"/>
    <property type="project" value="TreeGrafter"/>
</dbReference>
<accession>A0A7W3LLI9</accession>
<dbReference type="Gene3D" id="3.40.50.1820">
    <property type="entry name" value="alpha/beta hydrolase"/>
    <property type="match status" value="1"/>
</dbReference>
<name>A0A7W3LLI9_ACTNM</name>
<sequence length="264" mass="27225">MTSPFARTVRGSGPGLALAHGAGGGVAPNYGAILDGLAEHRTVVGVDYPGTGGTPRSGRPLELDGLADQLVAAAVDEGLETFAVAGYSLGGAVAVRAAARHPERVTSLVLTAAFARPDNHMRLTLNTWATLVEHEDRGRLADFLLPTALSPAALEALSEEELRDALAGTAATVPPGTPEHVDLAGRVDVRGDLAGISVPTLVVVTTADRLVPPGAQRRLAAGIPGARVAELDTGHLPFAERPEEWRKLIADFLATADGPADRAE</sequence>